<sequence>MTSDATRWTALSPAGISGYRHTRALVHDPGLPGVVLFTQGAGVHQRDLWRWSGDRFTHLAGGIFPEHQYGNGLHAIFACHDPVVADTLLFGLTGSRAEPETRAALTGVVLTSLRHPDRDRTLAYPPQLADDRRVFAAFRIGERLLLLAHDGTVLGVPQDGDTLDLVAGPIPDLDEEKYELRTAAADPDRGIIVASSDDYDGRMFVWSQDAGWVEGPATGEEGNSVVWNPVDRRVDVLCGKAPQTVRPFDQPDADGPRLPFFTRAAPIARDGTDGSWLLLDRDNDAYVARDSTVDGPGFVAAPVPPWKLPFDATDDRWCLTATSDGPLWAARLDDRALARLDGDRWSSMSHDVDDVELAAATPRGLVVLDDEGAVHRVDSAGRAVRLSRPEEDVAGRSYEYNNDRLCWDEAGDRLVLWCGEDLETWVQQRGRWHELETDDTPPEGEALLCANPGGLYCFVADELWLLRGDEWSQVGEDADWQPQALFWSVRRGGLWSVSADGIAVWRDGRFQPVAELPPGCALSKREPGKIVLFDTGCRVGYDPVSDQLFAHGGGGGWRLSLADLVPSEVPELPGLGTDEQSLPPRPADTAREPSYYIVECSGSSAWRDLAMAYSYPDLDQVRTVVEANGCAARGAAFDDLGLALELVTTTFTWRLWTVQHGVLSDGLDLLPHFEVHFADGSSLRAAPGNHEAIWDREGDAVAVTVDWGSVVAAVPELREPRIRPGDVSELRIDGHPAPEAASFLVDGTVLRYGEMDDRDAVDEDDPED</sequence>
<gene>
    <name evidence="1" type="ORF">Pma05_17740</name>
</gene>
<comment type="caution">
    <text evidence="1">The sequence shown here is derived from an EMBL/GenBank/DDBJ whole genome shotgun (WGS) entry which is preliminary data.</text>
</comment>
<reference evidence="1 2" key="1">
    <citation type="submission" date="2021-01" db="EMBL/GenBank/DDBJ databases">
        <title>Whole genome shotgun sequence of Plantactinospora mayteni NBRC 109088.</title>
        <authorList>
            <person name="Komaki H."/>
            <person name="Tamura T."/>
        </authorList>
    </citation>
    <scope>NUCLEOTIDE SEQUENCE [LARGE SCALE GENOMIC DNA]</scope>
    <source>
        <strain evidence="1 2">NBRC 109088</strain>
    </source>
</reference>
<proteinExistence type="predicted"/>
<dbReference type="Proteomes" id="UP000621500">
    <property type="component" value="Unassembled WGS sequence"/>
</dbReference>
<keyword evidence="2" id="KW-1185">Reference proteome</keyword>
<evidence type="ECO:0000313" key="1">
    <source>
        <dbReference type="EMBL" id="GIG95201.1"/>
    </source>
</evidence>
<organism evidence="1 2">
    <name type="scientific">Plantactinospora mayteni</name>
    <dbReference type="NCBI Taxonomy" id="566021"/>
    <lineage>
        <taxon>Bacteria</taxon>
        <taxon>Bacillati</taxon>
        <taxon>Actinomycetota</taxon>
        <taxon>Actinomycetes</taxon>
        <taxon>Micromonosporales</taxon>
        <taxon>Micromonosporaceae</taxon>
        <taxon>Plantactinospora</taxon>
    </lineage>
</organism>
<dbReference type="EMBL" id="BONX01000009">
    <property type="protein sequence ID" value="GIG95201.1"/>
    <property type="molecule type" value="Genomic_DNA"/>
</dbReference>
<evidence type="ECO:0000313" key="2">
    <source>
        <dbReference type="Proteomes" id="UP000621500"/>
    </source>
</evidence>
<accession>A0ABQ4EKG0</accession>
<name>A0ABQ4EKG0_9ACTN</name>
<dbReference type="RefSeq" id="WP_203856820.1">
    <property type="nucleotide sequence ID" value="NZ_BAAAZQ010000019.1"/>
</dbReference>
<dbReference type="SUPFAM" id="SSF101898">
    <property type="entry name" value="NHL repeat"/>
    <property type="match status" value="1"/>
</dbReference>
<protein>
    <submittedName>
        <fullName evidence="1">Uncharacterized protein</fullName>
    </submittedName>
</protein>